<comment type="caution">
    <text evidence="8">The sequence shown here is derived from an EMBL/GenBank/DDBJ whole genome shotgun (WGS) entry which is preliminary data.</text>
</comment>
<dbReference type="PANTHER" id="PTHR13859:SF11">
    <property type="entry name" value="GRUNGE, ISOFORM J"/>
    <property type="match status" value="1"/>
</dbReference>
<evidence type="ECO:0000256" key="2">
    <source>
        <dbReference type="ARBA" id="ARBA00023015"/>
    </source>
</evidence>
<dbReference type="GO" id="GO:0005634">
    <property type="term" value="C:nucleus"/>
    <property type="evidence" value="ECO:0007669"/>
    <property type="project" value="UniProtKB-SubCell"/>
</dbReference>
<dbReference type="Pfam" id="PF25826">
    <property type="entry name" value="DUF7952"/>
    <property type="match status" value="1"/>
</dbReference>
<evidence type="ECO:0000256" key="1">
    <source>
        <dbReference type="ARBA" id="ARBA00004123"/>
    </source>
</evidence>
<feature type="domain" description="DUF7952" evidence="7">
    <location>
        <begin position="216"/>
        <end position="346"/>
    </location>
</feature>
<keyword evidence="4" id="KW-0539">Nucleus</keyword>
<accession>A0AAX6DUG1</accession>
<dbReference type="InterPro" id="IPR056067">
    <property type="entry name" value="DUF7650"/>
</dbReference>
<evidence type="ECO:0000256" key="3">
    <source>
        <dbReference type="ARBA" id="ARBA00023163"/>
    </source>
</evidence>
<dbReference type="EMBL" id="JANAVB010041817">
    <property type="protein sequence ID" value="KAJ6795462.1"/>
    <property type="molecule type" value="Genomic_DNA"/>
</dbReference>
<evidence type="ECO:0008006" key="10">
    <source>
        <dbReference type="Google" id="ProtNLM"/>
    </source>
</evidence>
<proteinExistence type="predicted"/>
<evidence type="ECO:0000256" key="5">
    <source>
        <dbReference type="SAM" id="MobiDB-lite"/>
    </source>
</evidence>
<organism evidence="8 9">
    <name type="scientific">Iris pallida</name>
    <name type="common">Sweet iris</name>
    <dbReference type="NCBI Taxonomy" id="29817"/>
    <lineage>
        <taxon>Eukaryota</taxon>
        <taxon>Viridiplantae</taxon>
        <taxon>Streptophyta</taxon>
        <taxon>Embryophyta</taxon>
        <taxon>Tracheophyta</taxon>
        <taxon>Spermatophyta</taxon>
        <taxon>Magnoliopsida</taxon>
        <taxon>Liliopsida</taxon>
        <taxon>Asparagales</taxon>
        <taxon>Iridaceae</taxon>
        <taxon>Iridoideae</taxon>
        <taxon>Irideae</taxon>
        <taxon>Iris</taxon>
    </lineage>
</organism>
<dbReference type="PANTHER" id="PTHR13859">
    <property type="entry name" value="ATROPHIN-RELATED"/>
    <property type="match status" value="1"/>
</dbReference>
<feature type="compositionally biased region" description="Low complexity" evidence="5">
    <location>
        <begin position="568"/>
        <end position="591"/>
    </location>
</feature>
<feature type="compositionally biased region" description="Polar residues" evidence="5">
    <location>
        <begin position="774"/>
        <end position="786"/>
    </location>
</feature>
<sequence length="918" mass="102525">MNFGGASSEEESPDQNEKFTAETYVDHSLPLGSPWTDGVSGDPPVLPRVGNQYQVDIPSLMEKSIVLQLQHFPENDNDLLGLTYCTGRELPVPIMWTSLEGESVINEQPEFPGTTSRDHTIEAHRVMDNNERWLYPNCRAVAGRPDSLNSCGTCPQGSTCKTEIPHDKSEHVERFACLTSLECNPSDNQRKTSLSCLQSRKTKVSIPLPGSPVTLWSNAESQSFLLGLYIFGKNLVQVKSFVDSKEMGDVLSFYYGKFYRSDAHRRWVDYRKLRSRRCILGHRIFTGWRQQELLSRILPNSLKESQDTLLEAVKNFNEGRTSLEEFVFTLKAMVGMEALVQAIGIGKGKQDLTGVIVDPVRTNAVIPIRPEIPIGKACSSLTSEDIVKFLTGDFRLSKARSNDLFWEAVWPRLLARGWHSEQPNDISSLSSRNALVFLMPGIKKFSRRKLVKGNHYFDSVSDVLNKVASDPGLLRLDTEGVEEGHRIDRECQRNAEAKMGQNGVSDHQRQSYLRPRVPDCNSELMKFTVVDTSLVQGEEPFKVRELRSLPADATTSYRPDRSGETDSESSTEQSSSAADMSCNGQGDSDQSVSDDEKVRNETKSTSSKAVKPSVPDHLVADRNQRLSVDDNEFEGQCCDEQIGKQTIKDMKYQFSRRIKFGAPNYLALVSKRQKLTSCKSVGTRTHSNSLPGGIHLKKEEEHLKRKQHEDNKAVCNEVKKPQGKVRAALLFQDKPQPRTLIDLNLLPQLPPDFETEEPPGMEAEGAKDDLSSEEPMSQSDTKQLNGFQAFKTGDGVSGEQQPELNVRRHSTRSRPPTTKALEALACGFFVSKRGKGPKAARSSNLKPRSARRARRNVETFLPTPDTTNPGAVNPSILMPTVGVDGEHRRSPNQTSSFGNSHVRSERNETRNNELFGVL</sequence>
<dbReference type="GO" id="GO:0003714">
    <property type="term" value="F:transcription corepressor activity"/>
    <property type="evidence" value="ECO:0007669"/>
    <property type="project" value="TreeGrafter"/>
</dbReference>
<gene>
    <name evidence="8" type="ORF">M6B38_224605</name>
</gene>
<reference evidence="8" key="2">
    <citation type="submission" date="2023-04" db="EMBL/GenBank/DDBJ databases">
        <authorList>
            <person name="Bruccoleri R.E."/>
            <person name="Oakeley E.J."/>
            <person name="Faust A.-M."/>
            <person name="Dessus-Babus S."/>
            <person name="Altorfer M."/>
            <person name="Burckhardt D."/>
            <person name="Oertli M."/>
            <person name="Naumann U."/>
            <person name="Petersen F."/>
            <person name="Wong J."/>
        </authorList>
    </citation>
    <scope>NUCLEOTIDE SEQUENCE</scope>
    <source>
        <strain evidence="8">GSM-AAB239-AS_SAM_17_03QT</strain>
        <tissue evidence="8">Leaf</tissue>
    </source>
</reference>
<dbReference type="InterPro" id="IPR009057">
    <property type="entry name" value="Homeodomain-like_sf"/>
</dbReference>
<evidence type="ECO:0000259" key="7">
    <source>
        <dbReference type="Pfam" id="PF25826"/>
    </source>
</evidence>
<keyword evidence="9" id="KW-1185">Reference proteome</keyword>
<dbReference type="SUPFAM" id="SSF46689">
    <property type="entry name" value="Homeodomain-like"/>
    <property type="match status" value="1"/>
</dbReference>
<name>A0AAX6DUG1_IRIPA</name>
<dbReference type="InterPro" id="IPR057712">
    <property type="entry name" value="DUF7952"/>
</dbReference>
<dbReference type="Proteomes" id="UP001140949">
    <property type="component" value="Unassembled WGS sequence"/>
</dbReference>
<feature type="region of interest" description="Disordered" evidence="5">
    <location>
        <begin position="744"/>
        <end position="816"/>
    </location>
</feature>
<feature type="compositionally biased region" description="Polar residues" evidence="5">
    <location>
        <begin position="891"/>
        <end position="901"/>
    </location>
</feature>
<keyword evidence="2" id="KW-0805">Transcription regulation</keyword>
<feature type="region of interest" description="Disordered" evidence="5">
    <location>
        <begin position="833"/>
        <end position="918"/>
    </location>
</feature>
<feature type="domain" description="DUF7650" evidence="6">
    <location>
        <begin position="384"/>
        <end position="471"/>
    </location>
</feature>
<evidence type="ECO:0000259" key="6">
    <source>
        <dbReference type="Pfam" id="PF24662"/>
    </source>
</evidence>
<dbReference type="Pfam" id="PF24662">
    <property type="entry name" value="DUF7650"/>
    <property type="match status" value="1"/>
</dbReference>
<keyword evidence="3" id="KW-0804">Transcription</keyword>
<evidence type="ECO:0000256" key="4">
    <source>
        <dbReference type="ARBA" id="ARBA00023242"/>
    </source>
</evidence>
<reference evidence="8" key="1">
    <citation type="journal article" date="2023" name="GigaByte">
        <title>Genome assembly of the bearded iris, Iris pallida Lam.</title>
        <authorList>
            <person name="Bruccoleri R.E."/>
            <person name="Oakeley E.J."/>
            <person name="Faust A.M.E."/>
            <person name="Altorfer M."/>
            <person name="Dessus-Babus S."/>
            <person name="Burckhardt D."/>
            <person name="Oertli M."/>
            <person name="Naumann U."/>
            <person name="Petersen F."/>
            <person name="Wong J."/>
        </authorList>
    </citation>
    <scope>NUCLEOTIDE SEQUENCE</scope>
    <source>
        <strain evidence="8">GSM-AAB239-AS_SAM_17_03QT</strain>
    </source>
</reference>
<evidence type="ECO:0000313" key="9">
    <source>
        <dbReference type="Proteomes" id="UP001140949"/>
    </source>
</evidence>
<feature type="region of interest" description="Disordered" evidence="5">
    <location>
        <begin position="552"/>
        <end position="618"/>
    </location>
</feature>
<feature type="compositionally biased region" description="Basic and acidic residues" evidence="5">
    <location>
        <begin position="902"/>
        <end position="911"/>
    </location>
</feature>
<protein>
    <recommendedName>
        <fullName evidence="10">SANT domain-containing protein</fullName>
    </recommendedName>
</protein>
<comment type="subcellular location">
    <subcellularLocation>
        <location evidence="1">Nucleus</location>
    </subcellularLocation>
</comment>
<dbReference type="AlphaFoldDB" id="A0AAX6DUG1"/>
<evidence type="ECO:0000313" key="8">
    <source>
        <dbReference type="EMBL" id="KAJ6795462.1"/>
    </source>
</evidence>